<accession>A0A261SEN1</accession>
<gene>
    <name evidence="1" type="ORF">CEG14_12445</name>
</gene>
<sequence>MKVSFQVQGADARVIDVEIDQLVVAGWAGRDRDAIEHHIEELAALGVPRPSTVPLYYRIAENQLTQAATVQALGEDSSGEAETFVFKSGGELYVSLASDHTDRKLESVSVAFSKQACIKPVAREAWRHAEVAGHWDELVLRAYIVEGGKEVVYQDGPLATLQNPLDLIKGYAGDAGLAEGTGMTCGTVAAIGGIRPSTTFIMELHDPVLGRSLRHRYDVTTLPVVA</sequence>
<proteinExistence type="predicted"/>
<dbReference type="Pfam" id="PF11010">
    <property type="entry name" value="DUF2848"/>
    <property type="match status" value="1"/>
</dbReference>
<comment type="caution">
    <text evidence="1">The sequence shown here is derived from an EMBL/GenBank/DDBJ whole genome shotgun (WGS) entry which is preliminary data.</text>
</comment>
<evidence type="ECO:0000313" key="1">
    <source>
        <dbReference type="EMBL" id="OZI35854.1"/>
    </source>
</evidence>
<dbReference type="AlphaFoldDB" id="A0A261SEN1"/>
<dbReference type="RefSeq" id="WP_094826662.1">
    <property type="nucleotide sequence ID" value="NZ_NEVL01000003.1"/>
</dbReference>
<protein>
    <recommendedName>
        <fullName evidence="3">DUF2848 domain-containing protein</fullName>
    </recommendedName>
</protein>
<organism evidence="1 2">
    <name type="scientific">Bordetella genomosp. 1</name>
    <dbReference type="NCBI Taxonomy" id="1395607"/>
    <lineage>
        <taxon>Bacteria</taxon>
        <taxon>Pseudomonadati</taxon>
        <taxon>Pseudomonadota</taxon>
        <taxon>Betaproteobacteria</taxon>
        <taxon>Burkholderiales</taxon>
        <taxon>Alcaligenaceae</taxon>
        <taxon>Bordetella</taxon>
    </lineage>
</organism>
<name>A0A261SEN1_9BORD</name>
<reference evidence="1 2" key="1">
    <citation type="submission" date="2017-05" db="EMBL/GenBank/DDBJ databases">
        <title>Complete and WGS of Bordetella genogroups.</title>
        <authorList>
            <person name="Spilker T."/>
            <person name="LiPuma J."/>
        </authorList>
    </citation>
    <scope>NUCLEOTIDE SEQUENCE [LARGE SCALE GENOMIC DNA]</scope>
    <source>
        <strain evidence="1 2">AU17610</strain>
    </source>
</reference>
<dbReference type="InterPro" id="IPR021269">
    <property type="entry name" value="DUF2848"/>
</dbReference>
<dbReference type="Proteomes" id="UP000217005">
    <property type="component" value="Unassembled WGS sequence"/>
</dbReference>
<evidence type="ECO:0008006" key="3">
    <source>
        <dbReference type="Google" id="ProtNLM"/>
    </source>
</evidence>
<dbReference type="OrthoDB" id="9792678at2"/>
<dbReference type="EMBL" id="NEVL01000003">
    <property type="protein sequence ID" value="OZI35854.1"/>
    <property type="molecule type" value="Genomic_DNA"/>
</dbReference>
<evidence type="ECO:0000313" key="2">
    <source>
        <dbReference type="Proteomes" id="UP000217005"/>
    </source>
</evidence>